<dbReference type="GO" id="GO:0003676">
    <property type="term" value="F:nucleic acid binding"/>
    <property type="evidence" value="ECO:0007669"/>
    <property type="project" value="InterPro"/>
</dbReference>
<dbReference type="EMBL" id="CAJPWZ010001352">
    <property type="protein sequence ID" value="CAG2213416.1"/>
    <property type="molecule type" value="Genomic_DNA"/>
</dbReference>
<dbReference type="GO" id="GO:0015074">
    <property type="term" value="P:DNA integration"/>
    <property type="evidence" value="ECO:0007669"/>
    <property type="project" value="InterPro"/>
</dbReference>
<dbReference type="Proteomes" id="UP000683360">
    <property type="component" value="Unassembled WGS sequence"/>
</dbReference>
<comment type="caution">
    <text evidence="2">The sequence shown here is derived from an EMBL/GenBank/DDBJ whole genome shotgun (WGS) entry which is preliminary data.</text>
</comment>
<dbReference type="PROSITE" id="PS50994">
    <property type="entry name" value="INTEGRASE"/>
    <property type="match status" value="1"/>
</dbReference>
<dbReference type="PANTHER" id="PTHR37984:SF5">
    <property type="entry name" value="PROTEIN NYNRIN-LIKE"/>
    <property type="match status" value="1"/>
</dbReference>
<keyword evidence="3" id="KW-1185">Reference proteome</keyword>
<name>A0A8S3RUS1_MYTED</name>
<dbReference type="InterPro" id="IPR012337">
    <property type="entry name" value="RNaseH-like_sf"/>
</dbReference>
<dbReference type="AlphaFoldDB" id="A0A8S3RUS1"/>
<dbReference type="InterPro" id="IPR036397">
    <property type="entry name" value="RNaseH_sf"/>
</dbReference>
<dbReference type="InterPro" id="IPR050951">
    <property type="entry name" value="Retrovirus_Pol_polyprotein"/>
</dbReference>
<dbReference type="PANTHER" id="PTHR37984">
    <property type="entry name" value="PROTEIN CBG26694"/>
    <property type="match status" value="1"/>
</dbReference>
<organism evidence="2 3">
    <name type="scientific">Mytilus edulis</name>
    <name type="common">Blue mussel</name>
    <dbReference type="NCBI Taxonomy" id="6550"/>
    <lineage>
        <taxon>Eukaryota</taxon>
        <taxon>Metazoa</taxon>
        <taxon>Spiralia</taxon>
        <taxon>Lophotrochozoa</taxon>
        <taxon>Mollusca</taxon>
        <taxon>Bivalvia</taxon>
        <taxon>Autobranchia</taxon>
        <taxon>Pteriomorphia</taxon>
        <taxon>Mytilida</taxon>
        <taxon>Mytiloidea</taxon>
        <taxon>Mytilidae</taxon>
        <taxon>Mytilinae</taxon>
        <taxon>Mytilus</taxon>
    </lineage>
</organism>
<dbReference type="InterPro" id="IPR001584">
    <property type="entry name" value="Integrase_cat-core"/>
</dbReference>
<evidence type="ECO:0000259" key="1">
    <source>
        <dbReference type="PROSITE" id="PS50994"/>
    </source>
</evidence>
<dbReference type="SUPFAM" id="SSF53098">
    <property type="entry name" value="Ribonuclease H-like"/>
    <property type="match status" value="1"/>
</dbReference>
<reference evidence="2" key="1">
    <citation type="submission" date="2021-03" db="EMBL/GenBank/DDBJ databases">
        <authorList>
            <person name="Bekaert M."/>
        </authorList>
    </citation>
    <scope>NUCLEOTIDE SEQUENCE</scope>
</reference>
<accession>A0A8S3RUS1</accession>
<evidence type="ECO:0000313" key="2">
    <source>
        <dbReference type="EMBL" id="CAG2213416.1"/>
    </source>
</evidence>
<dbReference type="OrthoDB" id="422839at2759"/>
<evidence type="ECO:0000313" key="3">
    <source>
        <dbReference type="Proteomes" id="UP000683360"/>
    </source>
</evidence>
<sequence>MGDTIEDVGFRLDSKKRSKPLSKDINADVFWTQLPEIKRVTELKEENPKWGPRKISEMVKGVTERMIKKYIQLYFFDKETKQVYRRSESLNVGHRRCVTKSELIKIIKKNHETDHRKNDTIYETIRHAVFPVGRETIKILFKNEITCTSCNAAVELPKTTRTRRPIPATYPNSRWQIDLKKMPCYKGFNYVCNILDCYSRFAFGCATKTKTAKEIADVVLKYIYLYGAPRILQSDNGKEFTNKDLEGVVEKFKSKQIHGRPYHPQSQGRVERFNRTMTTFFRVKMSTVKDWVEELPHFYYTYNNRVNSVTKPLTPYKMYFKRPNFATPVEEQIPYQNLTEEERLFLRNAHLDVDGEEENECESSTENNDQEKIVDTATDGYDEQLSLEETLQLLEDIASPTKDITEDQTNEVNTQQDCIMKDKTPEKNIVVQNNTASPYYSEMYRKRFGRPISLISSESPSKRIHLQEINGNQSTFFNTGITQYFDSEQMYPVELFSKNSLDDITSYIYYNEVDIVDYRTNPAMNKGTAVLIAGFWSRGLVIKIHKCPRRGTLYTVKDDITDFCFQINRHQIRIAQ</sequence>
<dbReference type="Pfam" id="PF00665">
    <property type="entry name" value="rve"/>
    <property type="match status" value="1"/>
</dbReference>
<proteinExistence type="predicted"/>
<protein>
    <recommendedName>
        <fullName evidence="1">Integrase catalytic domain-containing protein</fullName>
    </recommendedName>
</protein>
<gene>
    <name evidence="2" type="ORF">MEDL_27329</name>
</gene>
<feature type="domain" description="Integrase catalytic" evidence="1">
    <location>
        <begin position="167"/>
        <end position="323"/>
    </location>
</feature>
<dbReference type="Gene3D" id="3.30.420.10">
    <property type="entry name" value="Ribonuclease H-like superfamily/Ribonuclease H"/>
    <property type="match status" value="1"/>
</dbReference>